<name>A0A810QCL3_9FIRM</name>
<keyword evidence="3" id="KW-1185">Reference proteome</keyword>
<evidence type="ECO:0000259" key="1">
    <source>
        <dbReference type="SMART" id="SM00849"/>
    </source>
</evidence>
<proteinExistence type="predicted"/>
<reference evidence="2" key="1">
    <citation type="submission" date="2020-09" db="EMBL/GenBank/DDBJ databases">
        <title>New species isolated from human feces.</title>
        <authorList>
            <person name="Kitahara M."/>
            <person name="Shigeno Y."/>
            <person name="Shime M."/>
            <person name="Matsumoto Y."/>
            <person name="Nakamura S."/>
            <person name="Motooka D."/>
            <person name="Fukuoka S."/>
            <person name="Nishikawa H."/>
            <person name="Benno Y."/>
        </authorList>
    </citation>
    <scope>NUCLEOTIDE SEQUENCE</scope>
    <source>
        <strain evidence="2">MM59</strain>
    </source>
</reference>
<dbReference type="RefSeq" id="WP_187027854.1">
    <property type="nucleotide sequence ID" value="NZ_AP023420.1"/>
</dbReference>
<dbReference type="InterPro" id="IPR036388">
    <property type="entry name" value="WH-like_DNA-bd_sf"/>
</dbReference>
<feature type="domain" description="Metallo-beta-lactamase" evidence="1">
    <location>
        <begin position="23"/>
        <end position="228"/>
    </location>
</feature>
<dbReference type="PANTHER" id="PTHR23131:SF4">
    <property type="entry name" value="METALLO-BETA-LACTAMASE SUPERFAMILY POTEIN"/>
    <property type="match status" value="1"/>
</dbReference>
<organism evidence="2 3">
    <name type="scientific">Pusillibacter faecalis</name>
    <dbReference type="NCBI Taxonomy" id="2714358"/>
    <lineage>
        <taxon>Bacteria</taxon>
        <taxon>Bacillati</taxon>
        <taxon>Bacillota</taxon>
        <taxon>Clostridia</taxon>
        <taxon>Eubacteriales</taxon>
        <taxon>Oscillospiraceae</taxon>
        <taxon>Pusillibacter</taxon>
    </lineage>
</organism>
<dbReference type="Proteomes" id="UP000679848">
    <property type="component" value="Chromosome"/>
</dbReference>
<dbReference type="Gene3D" id="1.10.10.10">
    <property type="entry name" value="Winged helix-like DNA-binding domain superfamily/Winged helix DNA-binding domain"/>
    <property type="match status" value="1"/>
</dbReference>
<evidence type="ECO:0000313" key="3">
    <source>
        <dbReference type="Proteomes" id="UP000679848"/>
    </source>
</evidence>
<dbReference type="Pfam" id="PF00753">
    <property type="entry name" value="Lactamase_B"/>
    <property type="match status" value="1"/>
</dbReference>
<dbReference type="CDD" id="cd07725">
    <property type="entry name" value="TTHA1429-like_MBL-fold"/>
    <property type="match status" value="1"/>
</dbReference>
<sequence length="325" mass="37317">MLTKVAENIYRKTVPLPNNPLRDINAYIITGEKNLLIDTGFNRPECEEALQSAFEELGIQETDLFITHLHSDHCGLIGKFARENSTIYAGETDGELINFETGNLYWRMLDDLFIKYGFPKATFGRNTDIHPGRKYCQDTRVNFTYVQEGDVLHYGGYSLQAVETPGHTPGHMCLYDAEKKLLFCGDHILGTITPNICIELSTENPLQDYLASLQKVEKLDVQTLLTAHGTPVENMYARIQELYRHHQERLAEVQRILGSEWKTAYTVARDMTWEIDCKNWEEFPAPQKWFATGEAISHLQYLYGSGKVSRMERNGVYHYQNSDTM</sequence>
<evidence type="ECO:0000313" key="2">
    <source>
        <dbReference type="EMBL" id="BCK83977.1"/>
    </source>
</evidence>
<gene>
    <name evidence="2" type="ORF">MM59RIKEN_12960</name>
</gene>
<dbReference type="SMART" id="SM00849">
    <property type="entry name" value="Lactamase_B"/>
    <property type="match status" value="1"/>
</dbReference>
<dbReference type="PANTHER" id="PTHR23131">
    <property type="entry name" value="ENDORIBONUCLEASE LACTB2"/>
    <property type="match status" value="1"/>
</dbReference>
<dbReference type="AlphaFoldDB" id="A0A810QCL3"/>
<dbReference type="InterPro" id="IPR036866">
    <property type="entry name" value="RibonucZ/Hydroxyglut_hydro"/>
</dbReference>
<dbReference type="KEGG" id="pfaa:MM59RIKEN_12960"/>
<accession>A0A810QCL3</accession>
<dbReference type="SUPFAM" id="SSF56281">
    <property type="entry name" value="Metallo-hydrolase/oxidoreductase"/>
    <property type="match status" value="1"/>
</dbReference>
<dbReference type="InterPro" id="IPR050662">
    <property type="entry name" value="Sec-metab_biosynth-thioest"/>
</dbReference>
<dbReference type="EMBL" id="AP023420">
    <property type="protein sequence ID" value="BCK83977.1"/>
    <property type="molecule type" value="Genomic_DNA"/>
</dbReference>
<dbReference type="Gene3D" id="3.60.15.10">
    <property type="entry name" value="Ribonuclease Z/Hydroxyacylglutathione hydrolase-like"/>
    <property type="match status" value="1"/>
</dbReference>
<dbReference type="InterPro" id="IPR001279">
    <property type="entry name" value="Metallo-B-lactamas"/>
</dbReference>
<protein>
    <submittedName>
        <fullName evidence="2">MBL fold metallo-hydrolase</fullName>
    </submittedName>
</protein>